<accession>A0A1Y2I2J1</accession>
<feature type="transmembrane region" description="Helical" evidence="10">
    <location>
        <begin position="456"/>
        <end position="479"/>
    </location>
</feature>
<keyword evidence="6 13" id="KW-0675">Receptor</keyword>
<evidence type="ECO:0000256" key="2">
    <source>
        <dbReference type="ARBA" id="ARBA00022692"/>
    </source>
</evidence>
<dbReference type="GO" id="GO:0007214">
    <property type="term" value="P:gamma-aminobutyric acid signaling pathway"/>
    <property type="evidence" value="ECO:0007669"/>
    <property type="project" value="TreeGrafter"/>
</dbReference>
<evidence type="ECO:0000256" key="3">
    <source>
        <dbReference type="ARBA" id="ARBA00022989"/>
    </source>
</evidence>
<dbReference type="GO" id="GO:0004965">
    <property type="term" value="F:G protein-coupled GABA receptor activity"/>
    <property type="evidence" value="ECO:0007669"/>
    <property type="project" value="InterPro"/>
</dbReference>
<comment type="subcellular location">
    <subcellularLocation>
        <location evidence="1">Membrane</location>
        <topology evidence="1">Multi-pass membrane protein</topology>
    </subcellularLocation>
</comment>
<sequence length="919" mass="100995">MKWFKAGSLWLACLLLVLPAIFHSATAQYTLPATQTPNPNAIKIGFGCPFADEWNTEWCDQIVFLMDLHRQLLQSQGVLGAHQVQILPYRDLEISALQAYRASDYFVNTARVQAVIGYVYGSMTVPASFPISHLQLPMCDGTSVGLDFSDKTRFPTFMRTIASLDVMNRATIEYLSHMKWTKNVAYMYDADGTETQRFVDGCAAKGIELSIKVKMSVQYGTTNSSVYEPWIRAIKQQGSFIIVLASVDAHVAPIVTEAKRQGIFGPGYFWITGSYAMDAPGIRNTTGLHFVYPEEKVGPVADELITRWRQTQYYQQRKYDPWAAVLFYGSCLELIMRRFDTVLRQSTDSNPLQSLLSGQYRALLSSPGNYSLGPNSMTPTGPIVLDANGDRLPDITIYHINGQGKYGKRAIWNPSTGFRDFNPVVYPGNVTETPRDVIPIEELATWEAYSSPLGGVLIFLCMLGAAMASVLGAIYVMFASNPIIKRASPRICLVMILGTIIGFATIFTVFGKPTTASCILDAWLLPTSFSLVFGNLITKSYRIYRVFSSTRRIKPMMDSAVVMASLFIWLVQVVILIAWMIIDPPIPRVASPFPGSYYWTCSSASSSLQTGFVSALVGYNAFWLLVGFVMAWVTRALPSEYGEAKWIATSAYFVTFVCLFAVPILSIQVIPMSVKAPFKGLAVFVALTTVNSLMFVPRAYSVAFKKQVGSSSSSRMASMMQSKAGTASQASASVAVHTLQASPTEAPASPSPSEQNLISKAGAGHSSNRKMSATSTVPAVQVAANAPKPAHVFFSRKVGVVDVFEQGIISYDASSLVYAHVVLKKPKGSENSTAAQEHKLLPVESFKDRAGFAWALAKGVGEKRSSHQVLDVAEDAQALTIHFTLTGMQKNGPWAVKFVEQSAYAQWLSWYKQMEHVDV</sequence>
<protein>
    <submittedName>
        <fullName evidence="13">7 transmembrane sweet-taste receptor of 3 GCPR-domain-containing protein</fullName>
    </submittedName>
</protein>
<feature type="transmembrane region" description="Helical" evidence="10">
    <location>
        <begin position="612"/>
        <end position="634"/>
    </location>
</feature>
<keyword evidence="8" id="KW-0807">Transducer</keyword>
<feature type="transmembrane region" description="Helical" evidence="10">
    <location>
        <begin position="646"/>
        <end position="670"/>
    </location>
</feature>
<dbReference type="InterPro" id="IPR001828">
    <property type="entry name" value="ANF_lig-bd_rcpt"/>
</dbReference>
<dbReference type="InterPro" id="IPR028082">
    <property type="entry name" value="Peripla_BP_I"/>
</dbReference>
<dbReference type="Pfam" id="PF01094">
    <property type="entry name" value="ANF_receptor"/>
    <property type="match status" value="1"/>
</dbReference>
<dbReference type="OrthoDB" id="2148698at2759"/>
<feature type="region of interest" description="Disordered" evidence="9">
    <location>
        <begin position="741"/>
        <end position="773"/>
    </location>
</feature>
<evidence type="ECO:0000256" key="5">
    <source>
        <dbReference type="ARBA" id="ARBA00023136"/>
    </source>
</evidence>
<evidence type="ECO:0000256" key="4">
    <source>
        <dbReference type="ARBA" id="ARBA00023040"/>
    </source>
</evidence>
<proteinExistence type="predicted"/>
<name>A0A1Y2I2J1_9FUNG</name>
<evidence type="ECO:0000256" key="1">
    <source>
        <dbReference type="ARBA" id="ARBA00004141"/>
    </source>
</evidence>
<evidence type="ECO:0000313" key="13">
    <source>
        <dbReference type="EMBL" id="ORZ40959.1"/>
    </source>
</evidence>
<dbReference type="PROSITE" id="PS50259">
    <property type="entry name" value="G_PROTEIN_RECEP_F3_4"/>
    <property type="match status" value="1"/>
</dbReference>
<dbReference type="PANTHER" id="PTHR10519">
    <property type="entry name" value="GABA-B RECEPTOR"/>
    <property type="match status" value="1"/>
</dbReference>
<feature type="transmembrane region" description="Helical" evidence="10">
    <location>
        <begin position="522"/>
        <end position="538"/>
    </location>
</feature>
<dbReference type="Gene3D" id="3.40.50.2300">
    <property type="match status" value="2"/>
</dbReference>
<dbReference type="AlphaFoldDB" id="A0A1Y2I2J1"/>
<evidence type="ECO:0000256" key="10">
    <source>
        <dbReference type="SAM" id="Phobius"/>
    </source>
</evidence>
<dbReference type="EMBL" id="MCFL01000002">
    <property type="protein sequence ID" value="ORZ40959.1"/>
    <property type="molecule type" value="Genomic_DNA"/>
</dbReference>
<feature type="compositionally biased region" description="Low complexity" evidence="9">
    <location>
        <begin position="741"/>
        <end position="754"/>
    </location>
</feature>
<feature type="transmembrane region" description="Helical" evidence="10">
    <location>
        <begin position="491"/>
        <end position="510"/>
    </location>
</feature>
<feature type="signal peptide" evidence="11">
    <location>
        <begin position="1"/>
        <end position="27"/>
    </location>
</feature>
<keyword evidence="5 10" id="KW-0472">Membrane</keyword>
<evidence type="ECO:0000256" key="9">
    <source>
        <dbReference type="SAM" id="MobiDB-lite"/>
    </source>
</evidence>
<keyword evidence="2 10" id="KW-0812">Transmembrane</keyword>
<dbReference type="Pfam" id="PF00003">
    <property type="entry name" value="7tm_3"/>
    <property type="match status" value="1"/>
</dbReference>
<dbReference type="STRING" id="765915.A0A1Y2I2J1"/>
<dbReference type="Proteomes" id="UP000193411">
    <property type="component" value="Unassembled WGS sequence"/>
</dbReference>
<evidence type="ECO:0000256" key="6">
    <source>
        <dbReference type="ARBA" id="ARBA00023170"/>
    </source>
</evidence>
<dbReference type="InterPro" id="IPR017978">
    <property type="entry name" value="GPCR_3_C"/>
</dbReference>
<organism evidence="13 14">
    <name type="scientific">Catenaria anguillulae PL171</name>
    <dbReference type="NCBI Taxonomy" id="765915"/>
    <lineage>
        <taxon>Eukaryota</taxon>
        <taxon>Fungi</taxon>
        <taxon>Fungi incertae sedis</taxon>
        <taxon>Blastocladiomycota</taxon>
        <taxon>Blastocladiomycetes</taxon>
        <taxon>Blastocladiales</taxon>
        <taxon>Catenariaceae</taxon>
        <taxon>Catenaria</taxon>
    </lineage>
</organism>
<dbReference type="PRINTS" id="PR01176">
    <property type="entry name" value="GABABRECEPTR"/>
</dbReference>
<evidence type="ECO:0000259" key="12">
    <source>
        <dbReference type="PROSITE" id="PS50259"/>
    </source>
</evidence>
<feature type="chain" id="PRO_5012192370" evidence="11">
    <location>
        <begin position="28"/>
        <end position="919"/>
    </location>
</feature>
<evidence type="ECO:0000256" key="7">
    <source>
        <dbReference type="ARBA" id="ARBA00023180"/>
    </source>
</evidence>
<feature type="transmembrane region" description="Helical" evidence="10">
    <location>
        <begin position="676"/>
        <end position="696"/>
    </location>
</feature>
<keyword evidence="7" id="KW-0325">Glycoprotein</keyword>
<comment type="caution">
    <text evidence="13">The sequence shown here is derived from an EMBL/GenBank/DDBJ whole genome shotgun (WGS) entry which is preliminary data.</text>
</comment>
<gene>
    <name evidence="13" type="ORF">BCR44DRAFT_1424121</name>
</gene>
<keyword evidence="11" id="KW-0732">Signal</keyword>
<dbReference type="InterPro" id="IPR002455">
    <property type="entry name" value="GPCR3_GABA-B"/>
</dbReference>
<feature type="transmembrane region" description="Helical" evidence="10">
    <location>
        <begin position="559"/>
        <end position="582"/>
    </location>
</feature>
<keyword evidence="14" id="KW-1185">Reference proteome</keyword>
<evidence type="ECO:0000313" key="14">
    <source>
        <dbReference type="Proteomes" id="UP000193411"/>
    </source>
</evidence>
<reference evidence="13 14" key="1">
    <citation type="submission" date="2016-07" db="EMBL/GenBank/DDBJ databases">
        <title>Pervasive Adenine N6-methylation of Active Genes in Fungi.</title>
        <authorList>
            <consortium name="DOE Joint Genome Institute"/>
            <person name="Mondo S.J."/>
            <person name="Dannebaum R.O."/>
            <person name="Kuo R.C."/>
            <person name="Labutti K."/>
            <person name="Haridas S."/>
            <person name="Kuo A."/>
            <person name="Salamov A."/>
            <person name="Ahrendt S.R."/>
            <person name="Lipzen A."/>
            <person name="Sullivan W."/>
            <person name="Andreopoulos W.B."/>
            <person name="Clum A."/>
            <person name="Lindquist E."/>
            <person name="Daum C."/>
            <person name="Ramamoorthy G.K."/>
            <person name="Gryganskyi A."/>
            <person name="Culley D."/>
            <person name="Magnuson J.K."/>
            <person name="James T.Y."/>
            <person name="O'Malley M.A."/>
            <person name="Stajich J.E."/>
            <person name="Spatafora J.W."/>
            <person name="Visel A."/>
            <person name="Grigoriev I.V."/>
        </authorList>
    </citation>
    <scope>NUCLEOTIDE SEQUENCE [LARGE SCALE GENOMIC DNA]</scope>
    <source>
        <strain evidence="13 14">PL171</strain>
    </source>
</reference>
<dbReference type="GO" id="GO:0038039">
    <property type="term" value="C:G protein-coupled receptor heterodimeric complex"/>
    <property type="evidence" value="ECO:0007669"/>
    <property type="project" value="TreeGrafter"/>
</dbReference>
<keyword evidence="3 10" id="KW-1133">Transmembrane helix</keyword>
<dbReference type="CDD" id="cd15047">
    <property type="entry name" value="7tmC_GABA-B-like"/>
    <property type="match status" value="1"/>
</dbReference>
<keyword evidence="4" id="KW-0297">G-protein coupled receptor</keyword>
<evidence type="ECO:0000256" key="11">
    <source>
        <dbReference type="SAM" id="SignalP"/>
    </source>
</evidence>
<feature type="domain" description="G-protein coupled receptors family 3 profile" evidence="12">
    <location>
        <begin position="453"/>
        <end position="718"/>
    </location>
</feature>
<dbReference type="PANTHER" id="PTHR10519:SF20">
    <property type="entry name" value="G-PROTEIN COUPLED RECEPTOR 156-RELATED"/>
    <property type="match status" value="1"/>
</dbReference>
<dbReference type="SUPFAM" id="SSF53822">
    <property type="entry name" value="Periplasmic binding protein-like I"/>
    <property type="match status" value="1"/>
</dbReference>
<evidence type="ECO:0000256" key="8">
    <source>
        <dbReference type="ARBA" id="ARBA00023224"/>
    </source>
</evidence>